<proteinExistence type="predicted"/>
<evidence type="ECO:0000313" key="2">
    <source>
        <dbReference type="Proteomes" id="UP000053477"/>
    </source>
</evidence>
<evidence type="ECO:0000313" key="1">
    <source>
        <dbReference type="EMBL" id="KLO06120.1"/>
    </source>
</evidence>
<dbReference type="InterPro" id="IPR011333">
    <property type="entry name" value="SKP1/BTB/POZ_sf"/>
</dbReference>
<dbReference type="Gene3D" id="3.30.710.10">
    <property type="entry name" value="Potassium Channel Kv1.1, Chain A"/>
    <property type="match status" value="1"/>
</dbReference>
<sequence>MGVQHGSKRCKEDQEAPRPHDILWFPDGNVVLATDTYLFKVYKGLLASHSTVFRDMFDLPNVGEAIHGEINGEIVQEMYEGVPLISLIGDDGEDVAHLLRAVFERHYYHRDDKDTPLNVITALLVLSSKYDFKELLKDVVIQISQHYPMSLQEFDQVTEDDVPIFGRERSDCELPLLKAAFKAGVDALLPILFFSSTFRDVSSIFRESDSMSPECLHYLMKGKEQLDIKVHQLISDLPEYLRKGVGSSDCQCSEAKTCFQKAQYTNLSALINSYFYQTRGPVVVAGYLSPICEHCGASVAKSIDEKREEIWKEIPSYFCYPGWEATKARLDELINS</sequence>
<evidence type="ECO:0008006" key="3">
    <source>
        <dbReference type="Google" id="ProtNLM"/>
    </source>
</evidence>
<reference evidence="1 2" key="1">
    <citation type="submission" date="2015-04" db="EMBL/GenBank/DDBJ databases">
        <title>Complete genome sequence of Schizopora paradoxa KUC8140, a cosmopolitan wood degrader in East Asia.</title>
        <authorList>
            <consortium name="DOE Joint Genome Institute"/>
            <person name="Min B."/>
            <person name="Park H."/>
            <person name="Jang Y."/>
            <person name="Kim J.-J."/>
            <person name="Kim K.H."/>
            <person name="Pangilinan J."/>
            <person name="Lipzen A."/>
            <person name="Riley R."/>
            <person name="Grigoriev I.V."/>
            <person name="Spatafora J.W."/>
            <person name="Choi I.-G."/>
        </authorList>
    </citation>
    <scope>NUCLEOTIDE SEQUENCE [LARGE SCALE GENOMIC DNA]</scope>
    <source>
        <strain evidence="1 2">KUC8140</strain>
    </source>
</reference>
<keyword evidence="2" id="KW-1185">Reference proteome</keyword>
<dbReference type="InParanoid" id="A0A0H2R2X8"/>
<dbReference type="AlphaFoldDB" id="A0A0H2R2X8"/>
<gene>
    <name evidence="1" type="ORF">SCHPADRAFT_946362</name>
</gene>
<dbReference type="EMBL" id="KQ086235">
    <property type="protein sequence ID" value="KLO06120.1"/>
    <property type="molecule type" value="Genomic_DNA"/>
</dbReference>
<organism evidence="1 2">
    <name type="scientific">Schizopora paradoxa</name>
    <dbReference type="NCBI Taxonomy" id="27342"/>
    <lineage>
        <taxon>Eukaryota</taxon>
        <taxon>Fungi</taxon>
        <taxon>Dikarya</taxon>
        <taxon>Basidiomycota</taxon>
        <taxon>Agaricomycotina</taxon>
        <taxon>Agaricomycetes</taxon>
        <taxon>Hymenochaetales</taxon>
        <taxon>Schizoporaceae</taxon>
        <taxon>Schizopora</taxon>
    </lineage>
</organism>
<dbReference type="OrthoDB" id="3204157at2759"/>
<dbReference type="SUPFAM" id="SSF54695">
    <property type="entry name" value="POZ domain"/>
    <property type="match status" value="1"/>
</dbReference>
<name>A0A0H2R2X8_9AGAM</name>
<protein>
    <recommendedName>
        <fullName evidence="3">BTB domain-containing protein</fullName>
    </recommendedName>
</protein>
<dbReference type="Proteomes" id="UP000053477">
    <property type="component" value="Unassembled WGS sequence"/>
</dbReference>
<accession>A0A0H2R2X8</accession>